<sequence>MDKNFKYRLIFLVIFVCIVIGYAFYDTSSEYKSIISRQLELQNRGLLDNDLEAEALRKAFDQTNYIQQGLLESPHKIYIIFDPNCGFCSILFDSLEPYVNAKKLSIRWVPLGILHETSIIKSLEILTAEEQIEALKQSKNNKARSLLYRQYVPTEKDIELLKQNHAALDGLVKHVPIVLYKNELGRARIAGGSELYMRQGAEFEHSNSETLNKFLNKVSDKW</sequence>
<gene>
    <name evidence="2" type="ORF">GCM10010995_25080</name>
</gene>
<evidence type="ECO:0000256" key="1">
    <source>
        <dbReference type="SAM" id="Phobius"/>
    </source>
</evidence>
<evidence type="ECO:0000313" key="2">
    <source>
        <dbReference type="EMBL" id="GGG06553.1"/>
    </source>
</evidence>
<keyword evidence="1" id="KW-0472">Membrane</keyword>
<reference evidence="2" key="2">
    <citation type="submission" date="2020-09" db="EMBL/GenBank/DDBJ databases">
        <authorList>
            <person name="Sun Q."/>
            <person name="Zhou Y."/>
        </authorList>
    </citation>
    <scope>NUCLEOTIDE SEQUENCE</scope>
    <source>
        <strain evidence="2">CGMCC 1.15758</strain>
    </source>
</reference>
<dbReference type="RefSeq" id="WP_117003807.1">
    <property type="nucleotide sequence ID" value="NZ_BMJS01000043.1"/>
</dbReference>
<keyword evidence="3" id="KW-1185">Reference proteome</keyword>
<comment type="caution">
    <text evidence="2">The sequence shown here is derived from an EMBL/GenBank/DDBJ whole genome shotgun (WGS) entry which is preliminary data.</text>
</comment>
<reference evidence="2" key="1">
    <citation type="journal article" date="2014" name="Int. J. Syst. Evol. Microbiol.">
        <title>Complete genome sequence of Corynebacterium casei LMG S-19264T (=DSM 44701T), isolated from a smear-ripened cheese.</title>
        <authorList>
            <consortium name="US DOE Joint Genome Institute (JGI-PGF)"/>
            <person name="Walter F."/>
            <person name="Albersmeier A."/>
            <person name="Kalinowski J."/>
            <person name="Ruckert C."/>
        </authorList>
    </citation>
    <scope>NUCLEOTIDE SEQUENCE</scope>
    <source>
        <strain evidence="2">CGMCC 1.15758</strain>
    </source>
</reference>
<organism evidence="2 3">
    <name type="scientific">Cysteiniphilum litorale</name>
    <dbReference type="NCBI Taxonomy" id="2056700"/>
    <lineage>
        <taxon>Bacteria</taxon>
        <taxon>Pseudomonadati</taxon>
        <taxon>Pseudomonadota</taxon>
        <taxon>Gammaproteobacteria</taxon>
        <taxon>Thiotrichales</taxon>
        <taxon>Fastidiosibacteraceae</taxon>
        <taxon>Cysteiniphilum</taxon>
    </lineage>
</organism>
<protein>
    <recommendedName>
        <fullName evidence="4">Thioredoxin-like fold domain-containing protein</fullName>
    </recommendedName>
</protein>
<keyword evidence="1" id="KW-1133">Transmembrane helix</keyword>
<dbReference type="Gene3D" id="3.40.30.10">
    <property type="entry name" value="Glutaredoxin"/>
    <property type="match status" value="1"/>
</dbReference>
<proteinExistence type="predicted"/>
<evidence type="ECO:0008006" key="4">
    <source>
        <dbReference type="Google" id="ProtNLM"/>
    </source>
</evidence>
<evidence type="ECO:0000313" key="3">
    <source>
        <dbReference type="Proteomes" id="UP000636949"/>
    </source>
</evidence>
<dbReference type="EMBL" id="BMJS01000043">
    <property type="protein sequence ID" value="GGG06553.1"/>
    <property type="molecule type" value="Genomic_DNA"/>
</dbReference>
<dbReference type="InterPro" id="IPR036249">
    <property type="entry name" value="Thioredoxin-like_sf"/>
</dbReference>
<dbReference type="OrthoDB" id="12976at2"/>
<keyword evidence="1" id="KW-0812">Transmembrane</keyword>
<dbReference type="Proteomes" id="UP000636949">
    <property type="component" value="Unassembled WGS sequence"/>
</dbReference>
<feature type="transmembrane region" description="Helical" evidence="1">
    <location>
        <begin position="7"/>
        <end position="25"/>
    </location>
</feature>
<name>A0A8J2Z6F3_9GAMM</name>
<dbReference type="AlphaFoldDB" id="A0A8J2Z6F3"/>
<dbReference type="SUPFAM" id="SSF52833">
    <property type="entry name" value="Thioredoxin-like"/>
    <property type="match status" value="1"/>
</dbReference>
<accession>A0A8J2Z6F3</accession>